<protein>
    <recommendedName>
        <fullName evidence="3">Integrase zinc-binding domain-containing protein</fullName>
    </recommendedName>
</protein>
<keyword evidence="2" id="KW-1185">Reference proteome</keyword>
<reference evidence="1" key="1">
    <citation type="journal article" date="2023" name="G3 (Bethesda)">
        <title>Whole genome assemblies of Zophobas morio and Tenebrio molitor.</title>
        <authorList>
            <person name="Kaur S."/>
            <person name="Stinson S.A."/>
            <person name="diCenzo G.C."/>
        </authorList>
    </citation>
    <scope>NUCLEOTIDE SEQUENCE</scope>
    <source>
        <strain evidence="1">QUZm001</strain>
    </source>
</reference>
<dbReference type="EMBL" id="JALNTZ010000005">
    <property type="protein sequence ID" value="KAJ3651929.1"/>
    <property type="molecule type" value="Genomic_DNA"/>
</dbReference>
<organism evidence="1 2">
    <name type="scientific">Zophobas morio</name>
    <dbReference type="NCBI Taxonomy" id="2755281"/>
    <lineage>
        <taxon>Eukaryota</taxon>
        <taxon>Metazoa</taxon>
        <taxon>Ecdysozoa</taxon>
        <taxon>Arthropoda</taxon>
        <taxon>Hexapoda</taxon>
        <taxon>Insecta</taxon>
        <taxon>Pterygota</taxon>
        <taxon>Neoptera</taxon>
        <taxon>Endopterygota</taxon>
        <taxon>Coleoptera</taxon>
        <taxon>Polyphaga</taxon>
        <taxon>Cucujiformia</taxon>
        <taxon>Tenebrionidae</taxon>
        <taxon>Zophobas</taxon>
    </lineage>
</organism>
<dbReference type="Proteomes" id="UP001168821">
    <property type="component" value="Unassembled WGS sequence"/>
</dbReference>
<accession>A0AA38ID89</accession>
<evidence type="ECO:0008006" key="3">
    <source>
        <dbReference type="Google" id="ProtNLM"/>
    </source>
</evidence>
<dbReference type="AlphaFoldDB" id="A0AA38ID89"/>
<proteinExistence type="predicted"/>
<evidence type="ECO:0000313" key="2">
    <source>
        <dbReference type="Proteomes" id="UP001168821"/>
    </source>
</evidence>
<sequence>MHNEGSGAYFKINKTLSKVGEIFHRVPCRVDVESWWEECATCEMVKGSRTRARDPMEQYSVGSPLGRMAVEIASTFPVTKGKNKYAMVVSDSFSLWHTEPRGHCGC</sequence>
<comment type="caution">
    <text evidence="1">The sequence shown here is derived from an EMBL/GenBank/DDBJ whole genome shotgun (WGS) entry which is preliminary data.</text>
</comment>
<gene>
    <name evidence="1" type="ORF">Zmor_017933</name>
</gene>
<name>A0AA38ID89_9CUCU</name>
<evidence type="ECO:0000313" key="1">
    <source>
        <dbReference type="EMBL" id="KAJ3651929.1"/>
    </source>
</evidence>